<evidence type="ECO:0000259" key="2">
    <source>
        <dbReference type="PROSITE" id="PS50041"/>
    </source>
</evidence>
<accession>A0A9J6BAA4</accession>
<keyword evidence="1" id="KW-0732">Signal</keyword>
<feature type="chain" id="PRO_5039939402" description="C-type lectin domain-containing protein" evidence="1">
    <location>
        <begin position="25"/>
        <end position="316"/>
    </location>
</feature>
<keyword evidence="4" id="KW-1185">Reference proteome</keyword>
<proteinExistence type="predicted"/>
<dbReference type="EMBL" id="JADBJN010000004">
    <property type="protein sequence ID" value="KAG5666443.1"/>
    <property type="molecule type" value="Genomic_DNA"/>
</dbReference>
<dbReference type="CDD" id="cd00037">
    <property type="entry name" value="CLECT"/>
    <property type="match status" value="1"/>
</dbReference>
<dbReference type="InterPro" id="IPR001304">
    <property type="entry name" value="C-type_lectin-like"/>
</dbReference>
<feature type="signal peptide" evidence="1">
    <location>
        <begin position="1"/>
        <end position="24"/>
    </location>
</feature>
<dbReference type="PROSITE" id="PS50041">
    <property type="entry name" value="C_TYPE_LECTIN_2"/>
    <property type="match status" value="1"/>
</dbReference>
<evidence type="ECO:0000256" key="1">
    <source>
        <dbReference type="SAM" id="SignalP"/>
    </source>
</evidence>
<reference evidence="3" key="1">
    <citation type="submission" date="2021-03" db="EMBL/GenBank/DDBJ databases">
        <title>Chromosome level genome of the anhydrobiotic midge Polypedilum vanderplanki.</title>
        <authorList>
            <person name="Yoshida Y."/>
            <person name="Kikawada T."/>
            <person name="Gusev O."/>
        </authorList>
    </citation>
    <scope>NUCLEOTIDE SEQUENCE</scope>
    <source>
        <strain evidence="3">NIAS01</strain>
        <tissue evidence="3">Whole body or cell culture</tissue>
    </source>
</reference>
<sequence>MKLTSEHVIIFVFLFLSIFSQIFSHSKEQKKSADAAANVIEKLLRMLLQSKTEESESTTISSIATSINKIETRKIKDKNFKSNITKDLNLKKNYSSANKIKTDLEISIGKINKTISNEKKLNSYLNNQINNRNAFFNNKNSNLNQENQSNDSNNIVENYATFSYLNSTQILTTSICTNLIDLRDLHYNYIKTICWISIQMTYENGNKFCQNNNMHLFSISDSKIYFALRNYTTTIYGRNSNISLWVNGIQDAFDNNWYFYNPNKTKIYSNAAPDNKFIEGQNCLCFSNPVFTFSTNNLNCSIKQSFYCEIFRNVTF</sequence>
<evidence type="ECO:0000313" key="3">
    <source>
        <dbReference type="EMBL" id="KAG5666443.1"/>
    </source>
</evidence>
<gene>
    <name evidence="3" type="ORF">PVAND_014471</name>
</gene>
<comment type="caution">
    <text evidence="3">The sequence shown here is derived from an EMBL/GenBank/DDBJ whole genome shotgun (WGS) entry which is preliminary data.</text>
</comment>
<feature type="domain" description="C-type lectin" evidence="2">
    <location>
        <begin position="190"/>
        <end position="309"/>
    </location>
</feature>
<protein>
    <recommendedName>
        <fullName evidence="2">C-type lectin domain-containing protein</fullName>
    </recommendedName>
</protein>
<dbReference type="Proteomes" id="UP001107558">
    <property type="component" value="Chromosome 4"/>
</dbReference>
<dbReference type="InterPro" id="IPR016187">
    <property type="entry name" value="CTDL_fold"/>
</dbReference>
<dbReference type="AlphaFoldDB" id="A0A9J6BAA4"/>
<dbReference type="InterPro" id="IPR016186">
    <property type="entry name" value="C-type_lectin-like/link_sf"/>
</dbReference>
<evidence type="ECO:0000313" key="4">
    <source>
        <dbReference type="Proteomes" id="UP001107558"/>
    </source>
</evidence>
<name>A0A9J6BAA4_POLVA</name>
<organism evidence="3 4">
    <name type="scientific">Polypedilum vanderplanki</name>
    <name type="common">Sleeping chironomid midge</name>
    <dbReference type="NCBI Taxonomy" id="319348"/>
    <lineage>
        <taxon>Eukaryota</taxon>
        <taxon>Metazoa</taxon>
        <taxon>Ecdysozoa</taxon>
        <taxon>Arthropoda</taxon>
        <taxon>Hexapoda</taxon>
        <taxon>Insecta</taxon>
        <taxon>Pterygota</taxon>
        <taxon>Neoptera</taxon>
        <taxon>Endopterygota</taxon>
        <taxon>Diptera</taxon>
        <taxon>Nematocera</taxon>
        <taxon>Chironomoidea</taxon>
        <taxon>Chironomidae</taxon>
        <taxon>Chironominae</taxon>
        <taxon>Polypedilum</taxon>
        <taxon>Polypedilum</taxon>
    </lineage>
</organism>
<dbReference type="SUPFAM" id="SSF56436">
    <property type="entry name" value="C-type lectin-like"/>
    <property type="match status" value="1"/>
</dbReference>
<dbReference type="Gene3D" id="3.10.100.10">
    <property type="entry name" value="Mannose-Binding Protein A, subunit A"/>
    <property type="match status" value="1"/>
</dbReference>